<dbReference type="GO" id="GO:0005886">
    <property type="term" value="C:plasma membrane"/>
    <property type="evidence" value="ECO:0007669"/>
    <property type="project" value="UniProtKB-SubCell"/>
</dbReference>
<organism evidence="8 9">
    <name type="scientific">Saccharopolyspora shandongensis</name>
    <dbReference type="NCBI Taxonomy" id="418495"/>
    <lineage>
        <taxon>Bacteria</taxon>
        <taxon>Bacillati</taxon>
        <taxon>Actinomycetota</taxon>
        <taxon>Actinomycetes</taxon>
        <taxon>Pseudonocardiales</taxon>
        <taxon>Pseudonocardiaceae</taxon>
        <taxon>Saccharopolyspora</taxon>
    </lineage>
</organism>
<evidence type="ECO:0000259" key="7">
    <source>
        <dbReference type="PROSITE" id="PS50850"/>
    </source>
</evidence>
<evidence type="ECO:0000256" key="5">
    <source>
        <dbReference type="ARBA" id="ARBA00023136"/>
    </source>
</evidence>
<keyword evidence="4 6" id="KW-1133">Transmembrane helix</keyword>
<dbReference type="Gene3D" id="1.20.1720.10">
    <property type="entry name" value="Multidrug resistance protein D"/>
    <property type="match status" value="1"/>
</dbReference>
<dbReference type="PROSITE" id="PS50850">
    <property type="entry name" value="MFS"/>
    <property type="match status" value="1"/>
</dbReference>
<feature type="transmembrane region" description="Helical" evidence="6">
    <location>
        <begin position="167"/>
        <end position="189"/>
    </location>
</feature>
<dbReference type="AlphaFoldDB" id="A0A1H3EP59"/>
<evidence type="ECO:0000256" key="4">
    <source>
        <dbReference type="ARBA" id="ARBA00022989"/>
    </source>
</evidence>
<accession>A0A1H3EP59</accession>
<feature type="transmembrane region" description="Helical" evidence="6">
    <location>
        <begin position="113"/>
        <end position="131"/>
    </location>
</feature>
<evidence type="ECO:0000256" key="3">
    <source>
        <dbReference type="ARBA" id="ARBA00022692"/>
    </source>
</evidence>
<sequence length="535" mass="53855">MTEPGSAGPPHKWAALAVLAAGLSMIVVDGTIVGVALPVIIGDLSLDISDAQWINSLYSVVFAALLLTAGSLGDRLGRRRLFVVGVVVFAAGSLLAGLAGSAGGLIAARVVQGVGGAAVLPATLSTVNAVFRGRDRAIAFAIWGSVISGMAAVGPLLGGWLTSSASWQWIFLVNLPIAAVVLAGAWLVVPETRAAAAAPGRDVAGLLLSVLGFGAVVFAVIEGAALGWWRPAADFAVLGFTWPRTAPVSIVVPSAAIGLLALVLFVAWERHRARIGRSVILDLGLFGIPAFRWGNLTALAVAVGEFGLLFVLPLFLVNVLAMSTMSAGLVLAAMAAGAFASGAAARHLAARLGPPKVVVTGLLLEVVAVLAIALVVGPEISPWLLALLLVGYGAGLGLAAAQLTGTTLADIPAAKSGQGSATQSTVRQLGAALGTAIAGAVLAFGLSDATEAELLAANVPPHAAHELAEGTRESAGALIGELRTTDPAVVPALSRGFGDATRDAVLFNAAFLVLGLIGATRVSAVAARRAIDVRR</sequence>
<dbReference type="CDD" id="cd17321">
    <property type="entry name" value="MFS_MMR_MDR_like"/>
    <property type="match status" value="1"/>
</dbReference>
<dbReference type="RefSeq" id="WP_218157366.1">
    <property type="nucleotide sequence ID" value="NZ_FNOK01000015.1"/>
</dbReference>
<evidence type="ECO:0000256" key="6">
    <source>
        <dbReference type="SAM" id="Phobius"/>
    </source>
</evidence>
<evidence type="ECO:0000256" key="1">
    <source>
        <dbReference type="ARBA" id="ARBA00004651"/>
    </source>
</evidence>
<dbReference type="PANTHER" id="PTHR42718:SF9">
    <property type="entry name" value="MAJOR FACILITATOR SUPERFAMILY MULTIDRUG TRANSPORTER MFSC"/>
    <property type="match status" value="1"/>
</dbReference>
<dbReference type="InterPro" id="IPR020846">
    <property type="entry name" value="MFS_dom"/>
</dbReference>
<dbReference type="EMBL" id="FNOK01000015">
    <property type="protein sequence ID" value="SDX80563.1"/>
    <property type="molecule type" value="Genomic_DNA"/>
</dbReference>
<keyword evidence="3 6" id="KW-0812">Transmembrane</keyword>
<keyword evidence="5 6" id="KW-0472">Membrane</keyword>
<feature type="transmembrane region" description="Helical" evidence="6">
    <location>
        <begin position="248"/>
        <end position="268"/>
    </location>
</feature>
<feature type="domain" description="Major facilitator superfamily (MFS) profile" evidence="7">
    <location>
        <begin position="15"/>
        <end position="527"/>
    </location>
</feature>
<dbReference type="InterPro" id="IPR011701">
    <property type="entry name" value="MFS"/>
</dbReference>
<evidence type="ECO:0000313" key="8">
    <source>
        <dbReference type="EMBL" id="SDX80563.1"/>
    </source>
</evidence>
<feature type="transmembrane region" description="Helical" evidence="6">
    <location>
        <begin position="383"/>
        <end position="408"/>
    </location>
</feature>
<dbReference type="InterPro" id="IPR036259">
    <property type="entry name" value="MFS_trans_sf"/>
</dbReference>
<dbReference type="Proteomes" id="UP000199529">
    <property type="component" value="Unassembled WGS sequence"/>
</dbReference>
<keyword evidence="2" id="KW-0813">Transport</keyword>
<feature type="transmembrane region" description="Helical" evidence="6">
    <location>
        <begin position="327"/>
        <end position="345"/>
    </location>
</feature>
<feature type="transmembrane region" description="Helical" evidence="6">
    <location>
        <begin position="138"/>
        <end position="161"/>
    </location>
</feature>
<feature type="transmembrane region" description="Helical" evidence="6">
    <location>
        <begin position="205"/>
        <end position="228"/>
    </location>
</feature>
<dbReference type="STRING" id="418495.SAMN05216215_1015107"/>
<keyword evidence="9" id="KW-1185">Reference proteome</keyword>
<dbReference type="SUPFAM" id="SSF103473">
    <property type="entry name" value="MFS general substrate transporter"/>
    <property type="match status" value="2"/>
</dbReference>
<feature type="transmembrane region" description="Helical" evidence="6">
    <location>
        <begin position="505"/>
        <end position="527"/>
    </location>
</feature>
<evidence type="ECO:0000313" key="9">
    <source>
        <dbReference type="Proteomes" id="UP000199529"/>
    </source>
</evidence>
<dbReference type="PANTHER" id="PTHR42718">
    <property type="entry name" value="MAJOR FACILITATOR SUPERFAMILY MULTIDRUG TRANSPORTER MFSC"/>
    <property type="match status" value="1"/>
</dbReference>
<feature type="transmembrane region" description="Helical" evidence="6">
    <location>
        <begin position="53"/>
        <end position="69"/>
    </location>
</feature>
<feature type="transmembrane region" description="Helical" evidence="6">
    <location>
        <begin position="357"/>
        <end position="377"/>
    </location>
</feature>
<feature type="transmembrane region" description="Helical" evidence="6">
    <location>
        <begin position="429"/>
        <end position="446"/>
    </location>
</feature>
<feature type="transmembrane region" description="Helical" evidence="6">
    <location>
        <begin position="296"/>
        <end position="321"/>
    </location>
</feature>
<gene>
    <name evidence="8" type="ORF">SAMN05216215_1015107</name>
</gene>
<dbReference type="Gene3D" id="1.20.1250.20">
    <property type="entry name" value="MFS general substrate transporter like domains"/>
    <property type="match status" value="1"/>
</dbReference>
<reference evidence="9" key="1">
    <citation type="submission" date="2016-10" db="EMBL/GenBank/DDBJ databases">
        <authorList>
            <person name="Varghese N."/>
            <person name="Submissions S."/>
        </authorList>
    </citation>
    <scope>NUCLEOTIDE SEQUENCE [LARGE SCALE GENOMIC DNA]</scope>
    <source>
        <strain evidence="9">CGMCC 4.3530</strain>
    </source>
</reference>
<comment type="subcellular location">
    <subcellularLocation>
        <location evidence="1">Cell membrane</location>
        <topology evidence="1">Multi-pass membrane protein</topology>
    </subcellularLocation>
</comment>
<evidence type="ECO:0000256" key="2">
    <source>
        <dbReference type="ARBA" id="ARBA00022448"/>
    </source>
</evidence>
<feature type="transmembrane region" description="Helical" evidence="6">
    <location>
        <begin position="81"/>
        <end position="107"/>
    </location>
</feature>
<proteinExistence type="predicted"/>
<dbReference type="GO" id="GO:0022857">
    <property type="term" value="F:transmembrane transporter activity"/>
    <property type="evidence" value="ECO:0007669"/>
    <property type="project" value="InterPro"/>
</dbReference>
<name>A0A1H3EP59_9PSEU</name>
<dbReference type="Pfam" id="PF07690">
    <property type="entry name" value="MFS_1"/>
    <property type="match status" value="1"/>
</dbReference>
<protein>
    <submittedName>
        <fullName evidence="8">Drug resistance transporter, EmrB/QacA subfamily</fullName>
    </submittedName>
</protein>
<feature type="transmembrane region" description="Helical" evidence="6">
    <location>
        <begin position="12"/>
        <end position="41"/>
    </location>
</feature>